<comment type="caution">
    <text evidence="1">The sequence shown here is derived from an EMBL/GenBank/DDBJ whole genome shotgun (WGS) entry which is preliminary data.</text>
</comment>
<feature type="non-terminal residue" evidence="1">
    <location>
        <position position="1"/>
    </location>
</feature>
<keyword evidence="2" id="KW-1185">Reference proteome</keyword>
<protein>
    <submittedName>
        <fullName evidence="1">Uncharacterized protein</fullName>
    </submittedName>
</protein>
<accession>A0AC60QE47</accession>
<feature type="non-terminal residue" evidence="1">
    <location>
        <position position="161"/>
    </location>
</feature>
<gene>
    <name evidence="1" type="ORF">HPB47_020871</name>
</gene>
<evidence type="ECO:0000313" key="2">
    <source>
        <dbReference type="Proteomes" id="UP000805193"/>
    </source>
</evidence>
<sequence>GKYHGKLLVLMLDLKTSDLPLKNTRSAGADIARKLMDHLWINVPFNEAVNIVLSIGDVIDKDVLRGAVQAIKQRNAKYLHRVGFDVGMGDSLEDIRGMYRELKISEHRWLGDGFTNYFSSYVPTELLEAAIADRKANNATSFVDKAYFWTIDKKERIKQIL</sequence>
<evidence type="ECO:0000313" key="1">
    <source>
        <dbReference type="EMBL" id="KAG0432407.1"/>
    </source>
</evidence>
<dbReference type="Proteomes" id="UP000805193">
    <property type="component" value="Unassembled WGS sequence"/>
</dbReference>
<name>A0AC60QE47_IXOPE</name>
<proteinExistence type="predicted"/>
<organism evidence="1 2">
    <name type="scientific">Ixodes persulcatus</name>
    <name type="common">Taiga tick</name>
    <dbReference type="NCBI Taxonomy" id="34615"/>
    <lineage>
        <taxon>Eukaryota</taxon>
        <taxon>Metazoa</taxon>
        <taxon>Ecdysozoa</taxon>
        <taxon>Arthropoda</taxon>
        <taxon>Chelicerata</taxon>
        <taxon>Arachnida</taxon>
        <taxon>Acari</taxon>
        <taxon>Parasitiformes</taxon>
        <taxon>Ixodida</taxon>
        <taxon>Ixodoidea</taxon>
        <taxon>Ixodidae</taxon>
        <taxon>Ixodinae</taxon>
        <taxon>Ixodes</taxon>
    </lineage>
</organism>
<dbReference type="EMBL" id="JABSTQ010009156">
    <property type="protein sequence ID" value="KAG0432407.1"/>
    <property type="molecule type" value="Genomic_DNA"/>
</dbReference>
<reference evidence="1 2" key="1">
    <citation type="journal article" date="2020" name="Cell">
        <title>Large-Scale Comparative Analyses of Tick Genomes Elucidate Their Genetic Diversity and Vector Capacities.</title>
        <authorList>
            <consortium name="Tick Genome and Microbiome Consortium (TIGMIC)"/>
            <person name="Jia N."/>
            <person name="Wang J."/>
            <person name="Shi W."/>
            <person name="Du L."/>
            <person name="Sun Y."/>
            <person name="Zhan W."/>
            <person name="Jiang J.F."/>
            <person name="Wang Q."/>
            <person name="Zhang B."/>
            <person name="Ji P."/>
            <person name="Bell-Sakyi L."/>
            <person name="Cui X.M."/>
            <person name="Yuan T.T."/>
            <person name="Jiang B.G."/>
            <person name="Yang W.F."/>
            <person name="Lam T.T."/>
            <person name="Chang Q.C."/>
            <person name="Ding S.J."/>
            <person name="Wang X.J."/>
            <person name="Zhu J.G."/>
            <person name="Ruan X.D."/>
            <person name="Zhao L."/>
            <person name="Wei J.T."/>
            <person name="Ye R.Z."/>
            <person name="Que T.C."/>
            <person name="Du C.H."/>
            <person name="Zhou Y.H."/>
            <person name="Cheng J.X."/>
            <person name="Dai P.F."/>
            <person name="Guo W.B."/>
            <person name="Han X.H."/>
            <person name="Huang E.J."/>
            <person name="Li L.F."/>
            <person name="Wei W."/>
            <person name="Gao Y.C."/>
            <person name="Liu J.Z."/>
            <person name="Shao H.Z."/>
            <person name="Wang X."/>
            <person name="Wang C.C."/>
            <person name="Yang T.C."/>
            <person name="Huo Q.B."/>
            <person name="Li W."/>
            <person name="Chen H.Y."/>
            <person name="Chen S.E."/>
            <person name="Zhou L.G."/>
            <person name="Ni X.B."/>
            <person name="Tian J.H."/>
            <person name="Sheng Y."/>
            <person name="Liu T."/>
            <person name="Pan Y.S."/>
            <person name="Xia L.Y."/>
            <person name="Li J."/>
            <person name="Zhao F."/>
            <person name="Cao W.C."/>
        </authorList>
    </citation>
    <scope>NUCLEOTIDE SEQUENCE [LARGE SCALE GENOMIC DNA]</scope>
    <source>
        <strain evidence="1">Iper-2018</strain>
    </source>
</reference>